<evidence type="ECO:0000256" key="2">
    <source>
        <dbReference type="ARBA" id="ARBA00022475"/>
    </source>
</evidence>
<keyword evidence="5 7" id="KW-1133">Transmembrane helix</keyword>
<dbReference type="PANTHER" id="PTHR22926">
    <property type="entry name" value="PHOSPHO-N-ACETYLMURAMOYL-PENTAPEPTIDE-TRANSFERASE"/>
    <property type="match status" value="1"/>
</dbReference>
<dbReference type="CDD" id="cd06912">
    <property type="entry name" value="GT_MraY_like"/>
    <property type="match status" value="1"/>
</dbReference>
<keyword evidence="6 7" id="KW-0472">Membrane</keyword>
<accession>A0ABQ3HCA3</accession>
<evidence type="ECO:0000256" key="1">
    <source>
        <dbReference type="ARBA" id="ARBA00004651"/>
    </source>
</evidence>
<evidence type="ECO:0000313" key="9">
    <source>
        <dbReference type="Proteomes" id="UP000662678"/>
    </source>
</evidence>
<reference evidence="9" key="1">
    <citation type="journal article" date="2019" name="Int. J. Syst. Evol. Microbiol.">
        <title>The Global Catalogue of Microorganisms (GCM) 10K type strain sequencing project: providing services to taxonomists for standard genome sequencing and annotation.</title>
        <authorList>
            <consortium name="The Broad Institute Genomics Platform"/>
            <consortium name="The Broad Institute Genome Sequencing Center for Infectious Disease"/>
            <person name="Wu L."/>
            <person name="Ma J."/>
        </authorList>
    </citation>
    <scope>NUCLEOTIDE SEQUENCE [LARGE SCALE GENOMIC DNA]</scope>
    <source>
        <strain evidence="9">KCTC 23713</strain>
    </source>
</reference>
<feature type="transmembrane region" description="Helical" evidence="7">
    <location>
        <begin position="137"/>
        <end position="157"/>
    </location>
</feature>
<sequence>MLFILLGAFFCSFVIGVLLVRFRHLHDRISCDDDLVSVQKFHAVPVPRIGGIPVMAGLVAGVLILASLTGSSLGLLLLAVAQPAFIAGLAEDLTKRVGPLARLLATFLAAALGFWLLDACLSRLDLPGVDQLLASHWFVSLLFTVFAVGGVAHSINIIDGYNGLAGMVSVFVLTALAYVAFKVHDPQLMGLCFAAVGAVLGFLLWNFPQGTIFAGDGGAYLIGFLIAELSVLLVARHPEVSPWFPLLLVIYPVFETLFSIYRRKFLQGRPVGAPDALHLHQMVYRRLVRWMVGSKEARHMTRRNSMTSPYLWALSSLSVVPAMLFWNNSLVLIACAGLFVLTYLYLYRMIVRFHSPRWMVLHRSLPRDKNTVLLSKNDD</sequence>
<keyword evidence="2" id="KW-1003">Cell membrane</keyword>
<evidence type="ECO:0000256" key="7">
    <source>
        <dbReference type="SAM" id="Phobius"/>
    </source>
</evidence>
<organism evidence="8 9">
    <name type="scientific">Vogesella fluminis</name>
    <dbReference type="NCBI Taxonomy" id="1069161"/>
    <lineage>
        <taxon>Bacteria</taxon>
        <taxon>Pseudomonadati</taxon>
        <taxon>Pseudomonadota</taxon>
        <taxon>Betaproteobacteria</taxon>
        <taxon>Neisseriales</taxon>
        <taxon>Chromobacteriaceae</taxon>
        <taxon>Vogesella</taxon>
    </lineage>
</organism>
<dbReference type="RefSeq" id="WP_189353556.1">
    <property type="nucleotide sequence ID" value="NZ_BMYP01000024.1"/>
</dbReference>
<feature type="transmembrane region" description="Helical" evidence="7">
    <location>
        <begin position="187"/>
        <end position="207"/>
    </location>
</feature>
<evidence type="ECO:0000256" key="5">
    <source>
        <dbReference type="ARBA" id="ARBA00022989"/>
    </source>
</evidence>
<comment type="subcellular location">
    <subcellularLocation>
        <location evidence="1">Cell membrane</location>
        <topology evidence="1">Multi-pass membrane protein</topology>
    </subcellularLocation>
</comment>
<evidence type="ECO:0000256" key="6">
    <source>
        <dbReference type="ARBA" id="ARBA00023136"/>
    </source>
</evidence>
<comment type="caution">
    <text evidence="8">The sequence shown here is derived from an EMBL/GenBank/DDBJ whole genome shotgun (WGS) entry which is preliminary data.</text>
</comment>
<keyword evidence="9" id="KW-1185">Reference proteome</keyword>
<dbReference type="PANTHER" id="PTHR22926:SF3">
    <property type="entry name" value="UNDECAPRENYL-PHOSPHATE ALPHA-N-ACETYLGLUCOSAMINYL 1-PHOSPHATE TRANSFERASE"/>
    <property type="match status" value="1"/>
</dbReference>
<keyword evidence="4 7" id="KW-0812">Transmembrane</keyword>
<dbReference type="GO" id="GO:0016740">
    <property type="term" value="F:transferase activity"/>
    <property type="evidence" value="ECO:0007669"/>
    <property type="project" value="UniProtKB-KW"/>
</dbReference>
<keyword evidence="3 8" id="KW-0808">Transferase</keyword>
<feature type="transmembrane region" description="Helical" evidence="7">
    <location>
        <begin position="219"/>
        <end position="237"/>
    </location>
</feature>
<dbReference type="Pfam" id="PF00953">
    <property type="entry name" value="Glycos_transf_4"/>
    <property type="match status" value="1"/>
</dbReference>
<evidence type="ECO:0000256" key="4">
    <source>
        <dbReference type="ARBA" id="ARBA00022692"/>
    </source>
</evidence>
<dbReference type="EMBL" id="BMYP01000024">
    <property type="protein sequence ID" value="GHD78421.1"/>
    <property type="molecule type" value="Genomic_DNA"/>
</dbReference>
<feature type="transmembrane region" description="Helical" evidence="7">
    <location>
        <begin position="307"/>
        <end position="324"/>
    </location>
</feature>
<feature type="transmembrane region" description="Helical" evidence="7">
    <location>
        <begin position="52"/>
        <end position="79"/>
    </location>
</feature>
<evidence type="ECO:0000256" key="3">
    <source>
        <dbReference type="ARBA" id="ARBA00022679"/>
    </source>
</evidence>
<proteinExistence type="predicted"/>
<feature type="transmembrane region" description="Helical" evidence="7">
    <location>
        <begin position="330"/>
        <end position="347"/>
    </location>
</feature>
<protein>
    <submittedName>
        <fullName evidence="8">Glycosyl transferase</fullName>
    </submittedName>
</protein>
<feature type="transmembrane region" description="Helical" evidence="7">
    <location>
        <begin position="164"/>
        <end position="181"/>
    </location>
</feature>
<dbReference type="InterPro" id="IPR000715">
    <property type="entry name" value="Glycosyl_transferase_4"/>
</dbReference>
<gene>
    <name evidence="8" type="ORF">GCM10011419_20540</name>
</gene>
<dbReference type="Proteomes" id="UP000662678">
    <property type="component" value="Unassembled WGS sequence"/>
</dbReference>
<name>A0ABQ3HCA3_9NEIS</name>
<feature type="transmembrane region" description="Helical" evidence="7">
    <location>
        <begin position="243"/>
        <end position="261"/>
    </location>
</feature>
<feature type="transmembrane region" description="Helical" evidence="7">
    <location>
        <begin position="100"/>
        <end position="117"/>
    </location>
</feature>
<evidence type="ECO:0000313" key="8">
    <source>
        <dbReference type="EMBL" id="GHD78421.1"/>
    </source>
</evidence>